<gene>
    <name evidence="1" type="ORF">HPP92_016130</name>
</gene>
<dbReference type="Proteomes" id="UP000639772">
    <property type="component" value="Unassembled WGS sequence"/>
</dbReference>
<sequence>MITINASTKLLLSAFLAKASINFSSRLLNRAADAKVPESVIYLQDAELFAGMG</sequence>
<reference evidence="1 2" key="1">
    <citation type="journal article" date="2020" name="Nat. Food">
        <title>A phased Vanilla planifolia genome enables genetic improvement of flavour and production.</title>
        <authorList>
            <person name="Hasing T."/>
            <person name="Tang H."/>
            <person name="Brym M."/>
            <person name="Khazi F."/>
            <person name="Huang T."/>
            <person name="Chambers A.H."/>
        </authorList>
    </citation>
    <scope>NUCLEOTIDE SEQUENCE [LARGE SCALE GENOMIC DNA]</scope>
    <source>
        <tissue evidence="1">Leaf</tissue>
    </source>
</reference>
<name>A0A835QKX7_VANPL</name>
<accession>A0A835QKX7</accession>
<evidence type="ECO:0000313" key="2">
    <source>
        <dbReference type="Proteomes" id="UP000639772"/>
    </source>
</evidence>
<dbReference type="AlphaFoldDB" id="A0A835QKX7"/>
<evidence type="ECO:0000313" key="1">
    <source>
        <dbReference type="EMBL" id="KAG0471584.1"/>
    </source>
</evidence>
<dbReference type="EMBL" id="JADCNM010000008">
    <property type="protein sequence ID" value="KAG0471584.1"/>
    <property type="molecule type" value="Genomic_DNA"/>
</dbReference>
<proteinExistence type="predicted"/>
<protein>
    <submittedName>
        <fullName evidence="1">Uncharacterized protein</fullName>
    </submittedName>
</protein>
<comment type="caution">
    <text evidence="1">The sequence shown here is derived from an EMBL/GenBank/DDBJ whole genome shotgun (WGS) entry which is preliminary data.</text>
</comment>
<organism evidence="1 2">
    <name type="scientific">Vanilla planifolia</name>
    <name type="common">Vanilla</name>
    <dbReference type="NCBI Taxonomy" id="51239"/>
    <lineage>
        <taxon>Eukaryota</taxon>
        <taxon>Viridiplantae</taxon>
        <taxon>Streptophyta</taxon>
        <taxon>Embryophyta</taxon>
        <taxon>Tracheophyta</taxon>
        <taxon>Spermatophyta</taxon>
        <taxon>Magnoliopsida</taxon>
        <taxon>Liliopsida</taxon>
        <taxon>Asparagales</taxon>
        <taxon>Orchidaceae</taxon>
        <taxon>Vanilloideae</taxon>
        <taxon>Vanilleae</taxon>
        <taxon>Vanilla</taxon>
    </lineage>
</organism>